<name>A0A7X1E8X2_9BACT</name>
<dbReference type="PANTHER" id="PTHR43531">
    <property type="entry name" value="PROTEIN ICFG"/>
    <property type="match status" value="1"/>
</dbReference>
<dbReference type="SMART" id="SM00283">
    <property type="entry name" value="MA"/>
    <property type="match status" value="1"/>
</dbReference>
<dbReference type="GO" id="GO:0007165">
    <property type="term" value="P:signal transduction"/>
    <property type="evidence" value="ECO:0007669"/>
    <property type="project" value="UniProtKB-KW"/>
</dbReference>
<dbReference type="PROSITE" id="PS50111">
    <property type="entry name" value="CHEMOTAXIS_TRANSDUC_2"/>
    <property type="match status" value="1"/>
</dbReference>
<evidence type="ECO:0000313" key="6">
    <source>
        <dbReference type="EMBL" id="MBC2606756.1"/>
    </source>
</evidence>
<evidence type="ECO:0000256" key="3">
    <source>
        <dbReference type="PROSITE-ProRule" id="PRU00284"/>
    </source>
</evidence>
<evidence type="ECO:0000256" key="2">
    <source>
        <dbReference type="ARBA" id="ARBA00029447"/>
    </source>
</evidence>
<evidence type="ECO:0000256" key="1">
    <source>
        <dbReference type="ARBA" id="ARBA00022500"/>
    </source>
</evidence>
<dbReference type="EMBL" id="JACHVC010000012">
    <property type="protein sequence ID" value="MBC2606756.1"/>
    <property type="molecule type" value="Genomic_DNA"/>
</dbReference>
<keyword evidence="1" id="KW-0145">Chemotaxis</keyword>
<evidence type="ECO:0000256" key="4">
    <source>
        <dbReference type="SAM" id="Phobius"/>
    </source>
</evidence>
<keyword evidence="4" id="KW-1133">Transmembrane helix</keyword>
<keyword evidence="3" id="KW-0807">Transducer</keyword>
<accession>A0A7X1E8X2</accession>
<keyword evidence="4" id="KW-0812">Transmembrane</keyword>
<keyword evidence="4" id="KW-0472">Membrane</keyword>
<dbReference type="GO" id="GO:0016020">
    <property type="term" value="C:membrane"/>
    <property type="evidence" value="ECO:0007669"/>
    <property type="project" value="InterPro"/>
</dbReference>
<dbReference type="AlphaFoldDB" id="A0A7X1E8X2"/>
<sequence>MFQIPPHQKVLIGFSVVMSSAGVLALSSILLIWQFGQDAQSWLSEPPEDGVVQSHVFSSIRQVLIIGAIGTVVSLAAMIWVRQIFTRTLSGIVSKLQVSSEKVMSDAQHVAEVSSNLESGSSSQSSSLRQTLESLEVMAGAVRDNANHADRANDLSGKAREAAEIGARDMESMIESILAIQSSSDEVAEIIKTIDEIAFQTNILALNAAVEAARAGEFGSGFAVVADEVRSLAQRSSSAASETTRKIENAITRTGQGVELVKKVRGSLNSIVEINREVDLLAAKVAGASCEQDAGIGRLREAISQIDGVTQMNAQASGRSARATQGLRTEADSVLSAVADLQRLMGKELEIQANRT</sequence>
<feature type="transmembrane region" description="Helical" evidence="4">
    <location>
        <begin position="56"/>
        <end position="81"/>
    </location>
</feature>
<dbReference type="RefSeq" id="WP_185660620.1">
    <property type="nucleotide sequence ID" value="NZ_CAWPOO010000012.1"/>
</dbReference>
<keyword evidence="7" id="KW-1185">Reference proteome</keyword>
<dbReference type="Gene3D" id="1.10.287.950">
    <property type="entry name" value="Methyl-accepting chemotaxis protein"/>
    <property type="match status" value="1"/>
</dbReference>
<proteinExistence type="inferred from homology"/>
<dbReference type="PANTHER" id="PTHR43531:SF11">
    <property type="entry name" value="METHYL-ACCEPTING CHEMOTAXIS PROTEIN 3"/>
    <property type="match status" value="1"/>
</dbReference>
<feature type="domain" description="Methyl-accepting transducer" evidence="5">
    <location>
        <begin position="99"/>
        <end position="328"/>
    </location>
</feature>
<dbReference type="SUPFAM" id="SSF58104">
    <property type="entry name" value="Methyl-accepting chemotaxis protein (MCP) signaling domain"/>
    <property type="match status" value="1"/>
</dbReference>
<evidence type="ECO:0000259" key="5">
    <source>
        <dbReference type="PROSITE" id="PS50111"/>
    </source>
</evidence>
<comment type="similarity">
    <text evidence="2">Belongs to the methyl-accepting chemotaxis (MCP) protein family.</text>
</comment>
<dbReference type="Proteomes" id="UP000526501">
    <property type="component" value="Unassembled WGS sequence"/>
</dbReference>
<reference evidence="6 7" key="1">
    <citation type="submission" date="2020-07" db="EMBL/GenBank/DDBJ databases">
        <authorList>
            <person name="Feng X."/>
        </authorList>
    </citation>
    <scope>NUCLEOTIDE SEQUENCE [LARGE SCALE GENOMIC DNA]</scope>
    <source>
        <strain evidence="6 7">JCM23202</strain>
    </source>
</reference>
<dbReference type="InterPro" id="IPR004089">
    <property type="entry name" value="MCPsignal_dom"/>
</dbReference>
<dbReference type="InterPro" id="IPR051310">
    <property type="entry name" value="MCP_chemotaxis"/>
</dbReference>
<comment type="caution">
    <text evidence="6">The sequence shown here is derived from an EMBL/GenBank/DDBJ whole genome shotgun (WGS) entry which is preliminary data.</text>
</comment>
<evidence type="ECO:0000313" key="7">
    <source>
        <dbReference type="Proteomes" id="UP000526501"/>
    </source>
</evidence>
<dbReference type="Pfam" id="PF00015">
    <property type="entry name" value="MCPsignal"/>
    <property type="match status" value="1"/>
</dbReference>
<organism evidence="6 7">
    <name type="scientific">Pelagicoccus albus</name>
    <dbReference type="NCBI Taxonomy" id="415222"/>
    <lineage>
        <taxon>Bacteria</taxon>
        <taxon>Pseudomonadati</taxon>
        <taxon>Verrucomicrobiota</taxon>
        <taxon>Opitutia</taxon>
        <taxon>Puniceicoccales</taxon>
        <taxon>Pelagicoccaceae</taxon>
        <taxon>Pelagicoccus</taxon>
    </lineage>
</organism>
<protein>
    <recommendedName>
        <fullName evidence="5">Methyl-accepting transducer domain-containing protein</fullName>
    </recommendedName>
</protein>
<gene>
    <name evidence="6" type="ORF">H5P27_11950</name>
</gene>
<feature type="transmembrane region" description="Helical" evidence="4">
    <location>
        <begin position="12"/>
        <end position="36"/>
    </location>
</feature>
<dbReference type="GO" id="GO:0006935">
    <property type="term" value="P:chemotaxis"/>
    <property type="evidence" value="ECO:0007669"/>
    <property type="project" value="UniProtKB-KW"/>
</dbReference>